<dbReference type="Pfam" id="PF08238">
    <property type="entry name" value="Sel1"/>
    <property type="match status" value="3"/>
</dbReference>
<proteinExistence type="predicted"/>
<accession>A0A918TRN1</accession>
<dbReference type="SMART" id="SM00671">
    <property type="entry name" value="SEL1"/>
    <property type="match status" value="3"/>
</dbReference>
<evidence type="ECO:0000313" key="2">
    <source>
        <dbReference type="EMBL" id="GHC56683.1"/>
    </source>
</evidence>
<keyword evidence="3" id="KW-1185">Reference proteome</keyword>
<feature type="chain" id="PRO_5037365239" description="Sel1 repeat family protein" evidence="1">
    <location>
        <begin position="21"/>
        <end position="240"/>
    </location>
</feature>
<comment type="caution">
    <text evidence="2">The sequence shown here is derived from an EMBL/GenBank/DDBJ whole genome shotgun (WGS) entry which is preliminary data.</text>
</comment>
<keyword evidence="1" id="KW-0732">Signal</keyword>
<gene>
    <name evidence="2" type="ORF">GCM10007315_20070</name>
</gene>
<feature type="signal peptide" evidence="1">
    <location>
        <begin position="1"/>
        <end position="20"/>
    </location>
</feature>
<reference evidence="2" key="1">
    <citation type="journal article" date="2014" name="Int. J. Syst. Evol. Microbiol.">
        <title>Complete genome sequence of Corynebacterium casei LMG S-19264T (=DSM 44701T), isolated from a smear-ripened cheese.</title>
        <authorList>
            <consortium name="US DOE Joint Genome Institute (JGI-PGF)"/>
            <person name="Walter F."/>
            <person name="Albersmeier A."/>
            <person name="Kalinowski J."/>
            <person name="Ruckert C."/>
        </authorList>
    </citation>
    <scope>NUCLEOTIDE SEQUENCE</scope>
    <source>
        <strain evidence="2">KCTC 23310</strain>
    </source>
</reference>
<organism evidence="2 3">
    <name type="scientific">Neogemmobacter tilapiae</name>
    <dbReference type="NCBI Taxonomy" id="875041"/>
    <lineage>
        <taxon>Bacteria</taxon>
        <taxon>Pseudomonadati</taxon>
        <taxon>Pseudomonadota</taxon>
        <taxon>Alphaproteobacteria</taxon>
        <taxon>Rhodobacterales</taxon>
        <taxon>Paracoccaceae</taxon>
        <taxon>Neogemmobacter</taxon>
    </lineage>
</organism>
<dbReference type="AlphaFoldDB" id="A0A918TRN1"/>
<evidence type="ECO:0000256" key="1">
    <source>
        <dbReference type="SAM" id="SignalP"/>
    </source>
</evidence>
<dbReference type="EMBL" id="BMYJ01000005">
    <property type="protein sequence ID" value="GHC56683.1"/>
    <property type="molecule type" value="Genomic_DNA"/>
</dbReference>
<evidence type="ECO:0008006" key="4">
    <source>
        <dbReference type="Google" id="ProtNLM"/>
    </source>
</evidence>
<dbReference type="InterPro" id="IPR011990">
    <property type="entry name" value="TPR-like_helical_dom_sf"/>
</dbReference>
<name>A0A918TRN1_9RHOB</name>
<dbReference type="Proteomes" id="UP000638981">
    <property type="component" value="Unassembled WGS sequence"/>
</dbReference>
<sequence>MTPKLTLALLMMGLALPAHAQVSMSEAGIQNSIEVYDPYLRQMRKDMVAGRRIPFDALRALADLGDGLAAFKMGEYLVSTGKPALQDDALHYFSIAAYTGRDFAVSHLLRVLQGDQSETSATRLKGAEDALRLWARRGDAKAVAGLAEMYLAGAPFGPKTEEGLALLEQVATQGNGKAAVELGMLYLKGRPDLPADPKKARAALTLALDSDDLAARAMAENLLRSLAPATTTVSTAGVSE</sequence>
<dbReference type="Gene3D" id="1.25.40.10">
    <property type="entry name" value="Tetratricopeptide repeat domain"/>
    <property type="match status" value="1"/>
</dbReference>
<dbReference type="SUPFAM" id="SSF81901">
    <property type="entry name" value="HCP-like"/>
    <property type="match status" value="1"/>
</dbReference>
<protein>
    <recommendedName>
        <fullName evidence="4">Sel1 repeat family protein</fullName>
    </recommendedName>
</protein>
<dbReference type="InterPro" id="IPR006597">
    <property type="entry name" value="Sel1-like"/>
</dbReference>
<reference evidence="2" key="2">
    <citation type="submission" date="2020-09" db="EMBL/GenBank/DDBJ databases">
        <authorList>
            <person name="Sun Q."/>
            <person name="Kim S."/>
        </authorList>
    </citation>
    <scope>NUCLEOTIDE SEQUENCE</scope>
    <source>
        <strain evidence="2">KCTC 23310</strain>
    </source>
</reference>
<dbReference type="RefSeq" id="WP_189411518.1">
    <property type="nucleotide sequence ID" value="NZ_BMYJ01000005.1"/>
</dbReference>
<evidence type="ECO:0000313" key="3">
    <source>
        <dbReference type="Proteomes" id="UP000638981"/>
    </source>
</evidence>